<sequence>MSAYSDALVTSTSNRINFRDITNDKIKKLCFNKMKPQPLNYLINQNKHTILSICFILIIIYCQIFSILYPIMLNIYSKHEYFNEQLQIENEKLNKFKQKRSMATSYRVKDVHQNKVTID</sequence>
<dbReference type="EMBL" id="CAJNOL010007362">
    <property type="protein sequence ID" value="CAF1627556.1"/>
    <property type="molecule type" value="Genomic_DNA"/>
</dbReference>
<gene>
    <name evidence="4" type="ORF">JXQ802_LOCUS51369</name>
    <name evidence="5" type="ORF">OTI717_LOCUS34100</name>
    <name evidence="2" type="ORF">PYM288_LOCUS35130</name>
    <name evidence="3" type="ORF">RFH988_LOCUS36395</name>
</gene>
<keyword evidence="1" id="KW-1133">Transmembrane helix</keyword>
<reference evidence="3" key="1">
    <citation type="submission" date="2021-02" db="EMBL/GenBank/DDBJ databases">
        <authorList>
            <person name="Nowell W R."/>
        </authorList>
    </citation>
    <scope>NUCLEOTIDE SEQUENCE</scope>
</reference>
<evidence type="ECO:0000313" key="3">
    <source>
        <dbReference type="EMBL" id="CAF1442309.1"/>
    </source>
</evidence>
<evidence type="ECO:0000313" key="7">
    <source>
        <dbReference type="Proteomes" id="UP000663882"/>
    </source>
</evidence>
<dbReference type="Proteomes" id="UP000663854">
    <property type="component" value="Unassembled WGS sequence"/>
</dbReference>
<dbReference type="EMBL" id="CAJOAX010011810">
    <property type="protein sequence ID" value="CAF4100367.1"/>
    <property type="molecule type" value="Genomic_DNA"/>
</dbReference>
<feature type="transmembrane region" description="Helical" evidence="1">
    <location>
        <begin position="50"/>
        <end position="71"/>
    </location>
</feature>
<evidence type="ECO:0000313" key="4">
    <source>
        <dbReference type="EMBL" id="CAF1627556.1"/>
    </source>
</evidence>
<comment type="caution">
    <text evidence="3">The sequence shown here is derived from an EMBL/GenBank/DDBJ whole genome shotgun (WGS) entry which is preliminary data.</text>
</comment>
<dbReference type="Proteomes" id="UP000663882">
    <property type="component" value="Unassembled WGS sequence"/>
</dbReference>
<organism evidence="3 7">
    <name type="scientific">Rotaria sordida</name>
    <dbReference type="NCBI Taxonomy" id="392033"/>
    <lineage>
        <taxon>Eukaryota</taxon>
        <taxon>Metazoa</taxon>
        <taxon>Spiralia</taxon>
        <taxon>Gnathifera</taxon>
        <taxon>Rotifera</taxon>
        <taxon>Eurotatoria</taxon>
        <taxon>Bdelloidea</taxon>
        <taxon>Philodinida</taxon>
        <taxon>Philodinidae</taxon>
        <taxon>Rotaria</taxon>
    </lineage>
</organism>
<dbReference type="AlphaFoldDB" id="A0A815NNX6"/>
<dbReference type="EMBL" id="CAJNOO010006232">
    <property type="protein sequence ID" value="CAF1442309.1"/>
    <property type="molecule type" value="Genomic_DNA"/>
</dbReference>
<name>A0A815NNX6_9BILA</name>
<evidence type="ECO:0000256" key="1">
    <source>
        <dbReference type="SAM" id="Phobius"/>
    </source>
</evidence>
<evidence type="ECO:0000313" key="6">
    <source>
        <dbReference type="Proteomes" id="UP000663870"/>
    </source>
</evidence>
<protein>
    <submittedName>
        <fullName evidence="3">Uncharacterized protein</fullName>
    </submittedName>
</protein>
<keyword evidence="6" id="KW-1185">Reference proteome</keyword>
<dbReference type="EMBL" id="CAJNOH010005831">
    <property type="protein sequence ID" value="CAF1411548.1"/>
    <property type="molecule type" value="Genomic_DNA"/>
</dbReference>
<dbReference type="Proteomes" id="UP000663823">
    <property type="component" value="Unassembled WGS sequence"/>
</dbReference>
<evidence type="ECO:0000313" key="2">
    <source>
        <dbReference type="EMBL" id="CAF1411548.1"/>
    </source>
</evidence>
<dbReference type="Proteomes" id="UP000663870">
    <property type="component" value="Unassembled WGS sequence"/>
</dbReference>
<accession>A0A815NNX6</accession>
<keyword evidence="1" id="KW-0472">Membrane</keyword>
<proteinExistence type="predicted"/>
<keyword evidence="1" id="KW-0812">Transmembrane</keyword>
<evidence type="ECO:0000313" key="5">
    <source>
        <dbReference type="EMBL" id="CAF4100367.1"/>
    </source>
</evidence>